<evidence type="ECO:0000313" key="2">
    <source>
        <dbReference type="Proteomes" id="UP000790377"/>
    </source>
</evidence>
<gene>
    <name evidence="1" type="ORF">BJ138DRAFT_1184128</name>
</gene>
<protein>
    <submittedName>
        <fullName evidence="1">Uncharacterized protein</fullName>
    </submittedName>
</protein>
<organism evidence="1 2">
    <name type="scientific">Hygrophoropsis aurantiaca</name>
    <dbReference type="NCBI Taxonomy" id="72124"/>
    <lineage>
        <taxon>Eukaryota</taxon>
        <taxon>Fungi</taxon>
        <taxon>Dikarya</taxon>
        <taxon>Basidiomycota</taxon>
        <taxon>Agaricomycotina</taxon>
        <taxon>Agaricomycetes</taxon>
        <taxon>Agaricomycetidae</taxon>
        <taxon>Boletales</taxon>
        <taxon>Coniophorineae</taxon>
        <taxon>Hygrophoropsidaceae</taxon>
        <taxon>Hygrophoropsis</taxon>
    </lineage>
</organism>
<name>A0ACB7ZVE6_9AGAM</name>
<dbReference type="Proteomes" id="UP000790377">
    <property type="component" value="Unassembled WGS sequence"/>
</dbReference>
<accession>A0ACB7ZVE6</accession>
<reference evidence="1" key="1">
    <citation type="journal article" date="2021" name="New Phytol.">
        <title>Evolutionary innovations through gain and loss of genes in the ectomycorrhizal Boletales.</title>
        <authorList>
            <person name="Wu G."/>
            <person name="Miyauchi S."/>
            <person name="Morin E."/>
            <person name="Kuo A."/>
            <person name="Drula E."/>
            <person name="Varga T."/>
            <person name="Kohler A."/>
            <person name="Feng B."/>
            <person name="Cao Y."/>
            <person name="Lipzen A."/>
            <person name="Daum C."/>
            <person name="Hundley H."/>
            <person name="Pangilinan J."/>
            <person name="Johnson J."/>
            <person name="Barry K."/>
            <person name="LaButti K."/>
            <person name="Ng V."/>
            <person name="Ahrendt S."/>
            <person name="Min B."/>
            <person name="Choi I.G."/>
            <person name="Park H."/>
            <person name="Plett J.M."/>
            <person name="Magnuson J."/>
            <person name="Spatafora J.W."/>
            <person name="Nagy L.G."/>
            <person name="Henrissat B."/>
            <person name="Grigoriev I.V."/>
            <person name="Yang Z.L."/>
            <person name="Xu J."/>
            <person name="Martin F.M."/>
        </authorList>
    </citation>
    <scope>NUCLEOTIDE SEQUENCE</scope>
    <source>
        <strain evidence="1">ATCC 28755</strain>
    </source>
</reference>
<evidence type="ECO:0000313" key="1">
    <source>
        <dbReference type="EMBL" id="KAH7904318.1"/>
    </source>
</evidence>
<keyword evidence="2" id="KW-1185">Reference proteome</keyword>
<proteinExistence type="predicted"/>
<comment type="caution">
    <text evidence="1">The sequence shown here is derived from an EMBL/GenBank/DDBJ whole genome shotgun (WGS) entry which is preliminary data.</text>
</comment>
<dbReference type="EMBL" id="MU268522">
    <property type="protein sequence ID" value="KAH7904318.1"/>
    <property type="molecule type" value="Genomic_DNA"/>
</dbReference>
<sequence length="414" mass="45603">MSIVLSICACAGSILLFIPTTTVSASSASALSPHLLNGRLHTRDRRLPAEIFGCIPRAWDMGAGVTARDGEREGVWAGDNTTERVVFAVQALGWVVRWSGAWISVRQRGDTWVLMIRQIKFAKTKTRQHTGFWSRREKIRWGMGLVLRRRDNVDVPREKTLALPRRGKVDVAAKSVDVAARKRRRCGETAPTLRKLALYWCGRAAFELRRGLGGSEKAGGRASQPSYIINLTCDAAGRLGAWSACTERVTRHRGTCLPTWLTTKVTGTGMSTGITGQRRGRVAVTELRQLLECRLMSSEREEPMAMYSGAVGRASTNATCPNNIIVGAALVSSPTLPLDLKVTLMRRLKECSFGAYLDNLCITGGTRRLSESAFPVRAMSPHNVDLPKVTVIRVRQTCELVHILPQRQISPKNA</sequence>